<dbReference type="Proteomes" id="UP000058857">
    <property type="component" value="Chromosome 1"/>
</dbReference>
<protein>
    <submittedName>
        <fullName evidence="1">Uncharacterized protein</fullName>
    </submittedName>
</protein>
<proteinExistence type="predicted"/>
<dbReference type="AlphaFoldDB" id="A0A0S2IR99"/>
<sequence length="64" mass="7702">MKETLNLRYFSFATVKNIRATFLGNLYRMNFSLMTAPKATEIRFQNRSFKIFLRSFCRLQLNEI</sequence>
<accession>A0A0S2IR99</accession>
<evidence type="ECO:0000313" key="1">
    <source>
        <dbReference type="EMBL" id="ALO25981.1"/>
    </source>
</evidence>
<name>A0A0S2IR99_LEPBO</name>
<dbReference type="EMBL" id="CP012029">
    <property type="protein sequence ID" value="ALO25981.1"/>
    <property type="molecule type" value="Genomic_DNA"/>
</dbReference>
<gene>
    <name evidence="1" type="ORF">LBBP_01694</name>
</gene>
<evidence type="ECO:0000313" key="2">
    <source>
        <dbReference type="Proteomes" id="UP000058857"/>
    </source>
</evidence>
<organism evidence="1">
    <name type="scientific">Leptospira borgpetersenii serovar Ballum</name>
    <dbReference type="NCBI Taxonomy" id="280505"/>
    <lineage>
        <taxon>Bacteria</taxon>
        <taxon>Pseudomonadati</taxon>
        <taxon>Spirochaetota</taxon>
        <taxon>Spirochaetia</taxon>
        <taxon>Leptospirales</taxon>
        <taxon>Leptospiraceae</taxon>
        <taxon>Leptospira</taxon>
    </lineage>
</organism>
<reference evidence="1 2" key="1">
    <citation type="journal article" date="2015" name="PLoS Negl. Trop. Dis.">
        <title>Distribution of Plasmids in Distinct Leptospira Pathogenic Species.</title>
        <authorList>
            <person name="Wang Y."/>
            <person name="Zhuang X."/>
            <person name="Zhong Y."/>
            <person name="Zhang C."/>
            <person name="Zhang Y."/>
            <person name="Zeng L."/>
            <person name="Zhu Y."/>
            <person name="He P."/>
            <person name="Dong K."/>
            <person name="Pal U."/>
            <person name="Guo X."/>
            <person name="Qin J."/>
        </authorList>
    </citation>
    <scope>NUCLEOTIDE SEQUENCE [LARGE SCALE GENOMIC DNA]</scope>
    <source>
        <strain evidence="1 2">56604</strain>
    </source>
</reference>
<dbReference type="PATRIC" id="fig|280505.15.peg.1660"/>